<protein>
    <recommendedName>
        <fullName evidence="2">Alginate export domain-containing protein</fullName>
    </recommendedName>
</protein>
<evidence type="ECO:0000313" key="3">
    <source>
        <dbReference type="EMBL" id="AMB88135.1"/>
    </source>
</evidence>
<feature type="domain" description="Alginate export" evidence="2">
    <location>
        <begin position="83"/>
        <end position="467"/>
    </location>
</feature>
<dbReference type="InterPro" id="IPR025388">
    <property type="entry name" value="Alginate_export_dom"/>
</dbReference>
<organism evidence="3 4">
    <name type="scientific">Pseudomonas agarici</name>
    <dbReference type="NCBI Taxonomy" id="46677"/>
    <lineage>
        <taxon>Bacteria</taxon>
        <taxon>Pseudomonadati</taxon>
        <taxon>Pseudomonadota</taxon>
        <taxon>Gammaproteobacteria</taxon>
        <taxon>Pseudomonadales</taxon>
        <taxon>Pseudomonadaceae</taxon>
        <taxon>Pseudomonas</taxon>
    </lineage>
</organism>
<dbReference type="RefSeq" id="WP_060783888.1">
    <property type="nucleotide sequence ID" value="NZ_CP014135.1"/>
</dbReference>
<keyword evidence="4" id="KW-1185">Reference proteome</keyword>
<dbReference type="Pfam" id="PF13372">
    <property type="entry name" value="Alginate_exp"/>
    <property type="match status" value="1"/>
</dbReference>
<dbReference type="STRING" id="46677.AWM79_23810"/>
<reference evidence="3 4" key="1">
    <citation type="submission" date="2016-01" db="EMBL/GenBank/DDBJ databases">
        <authorList>
            <person name="McClelland M."/>
            <person name="Jain A."/>
            <person name="Saraogi P."/>
            <person name="Mendelson R."/>
            <person name="Westerman R."/>
            <person name="SanMiguel P."/>
            <person name="Csonka L."/>
        </authorList>
    </citation>
    <scope>NUCLEOTIDE SEQUENCE [LARGE SCALE GENOMIC DNA]</scope>
    <source>
        <strain evidence="3 4">NCPPB 2472</strain>
    </source>
</reference>
<dbReference type="InterPro" id="IPR053728">
    <property type="entry name" value="Alginate_Permeability_Chnl"/>
</dbReference>
<evidence type="ECO:0000259" key="2">
    <source>
        <dbReference type="Pfam" id="PF13372"/>
    </source>
</evidence>
<feature type="region of interest" description="Disordered" evidence="1">
    <location>
        <begin position="34"/>
        <end position="65"/>
    </location>
</feature>
<dbReference type="EMBL" id="CP014135">
    <property type="protein sequence ID" value="AMB88135.1"/>
    <property type="molecule type" value="Genomic_DNA"/>
</dbReference>
<sequence length="477" mass="53461">MIHPSLNRYSIPLSIVMVLSHTYISSAQATEPQAAALSPLESQRPPRSGPTRSQEDYRFLDDPAKRTDPFDGLRYQRLSDTAWLQTGAELRYRADAADKPVFGLRGVKDDSYLMQRAQIHADLHLFDDSLRTFIQLENTRVFGKDLPSPSDQSRNEIHQAFIDGNLHYQSGKLTTRVGRQEMAYGNNVLVTYREIPNMRLSFDGVRMSWAGKNGYKLDAFSMKPLLVRPSGSFNDSSNHQQKFYGLYGTVPLSSVFKADLYAFGLETDQRKLDGFTGKEDRYTFGTRLFGAWNKFDWTWDLMKQTGHIANADIDAWGVSSDSGYTFAGPWKARLGFRVDAASGDKDGDHKAGSFDPMFPKNAFYGQASLTTLSNIILTGPTLRFSPFDKVRFEPGVFAAWRQNTDDGVYLPGMVAVPGTTTSKGKRLGTLYQTNVNWTPTSNITVDLDYLFYDIGSAIKNAGGSNSQIVVLRTSFRY</sequence>
<evidence type="ECO:0000256" key="1">
    <source>
        <dbReference type="SAM" id="MobiDB-lite"/>
    </source>
</evidence>
<dbReference type="Proteomes" id="UP000063229">
    <property type="component" value="Chromosome"/>
</dbReference>
<accession>A0A0X1T7T1</accession>
<dbReference type="KEGG" id="pagb:AWM79_23810"/>
<dbReference type="AlphaFoldDB" id="A0A0X1T7T1"/>
<feature type="compositionally biased region" description="Basic and acidic residues" evidence="1">
    <location>
        <begin position="53"/>
        <end position="65"/>
    </location>
</feature>
<evidence type="ECO:0000313" key="4">
    <source>
        <dbReference type="Proteomes" id="UP000063229"/>
    </source>
</evidence>
<proteinExistence type="predicted"/>
<dbReference type="Gene3D" id="2.40.160.100">
    <property type="match status" value="1"/>
</dbReference>
<name>A0A0X1T7T1_PSEAA</name>
<gene>
    <name evidence="3" type="ORF">AWM79_23810</name>
</gene>